<evidence type="ECO:0000313" key="9">
    <source>
        <dbReference type="EMBL" id="CAH1958841.1"/>
    </source>
</evidence>
<dbReference type="GO" id="GO:0005737">
    <property type="term" value="C:cytoplasm"/>
    <property type="evidence" value="ECO:0007669"/>
    <property type="project" value="TreeGrafter"/>
</dbReference>
<evidence type="ECO:0000256" key="7">
    <source>
        <dbReference type="SAM" id="SignalP"/>
    </source>
</evidence>
<feature type="domain" description="Sulfatase N-terminal" evidence="8">
    <location>
        <begin position="23"/>
        <end position="372"/>
    </location>
</feature>
<dbReference type="InterPro" id="IPR024607">
    <property type="entry name" value="Sulfatase_CS"/>
</dbReference>
<keyword evidence="4 7" id="KW-0732">Signal</keyword>
<evidence type="ECO:0000256" key="3">
    <source>
        <dbReference type="ARBA" id="ARBA00022723"/>
    </source>
</evidence>
<dbReference type="PANTHER" id="PTHR45953">
    <property type="entry name" value="IDURONATE 2-SULFATASE"/>
    <property type="match status" value="1"/>
</dbReference>
<keyword evidence="3" id="KW-0479">Metal-binding</keyword>
<dbReference type="InterPro" id="IPR035874">
    <property type="entry name" value="IDS"/>
</dbReference>
<keyword evidence="5" id="KW-0378">Hydrolase</keyword>
<comment type="cofactor">
    <cofactor evidence="1">
        <name>Ca(2+)</name>
        <dbReference type="ChEBI" id="CHEBI:29108"/>
    </cofactor>
</comment>
<dbReference type="Pfam" id="PF00884">
    <property type="entry name" value="Sulfatase"/>
    <property type="match status" value="1"/>
</dbReference>
<evidence type="ECO:0000256" key="1">
    <source>
        <dbReference type="ARBA" id="ARBA00001913"/>
    </source>
</evidence>
<dbReference type="InterPro" id="IPR000917">
    <property type="entry name" value="Sulfatase_N"/>
</dbReference>
<dbReference type="Gene3D" id="3.40.720.10">
    <property type="entry name" value="Alkaline Phosphatase, subunit A"/>
    <property type="match status" value="1"/>
</dbReference>
<comment type="similarity">
    <text evidence="2">Belongs to the sulfatase family.</text>
</comment>
<organism evidence="9 10">
    <name type="scientific">Acanthoscelides obtectus</name>
    <name type="common">Bean weevil</name>
    <name type="synonym">Bruchus obtectus</name>
    <dbReference type="NCBI Taxonomy" id="200917"/>
    <lineage>
        <taxon>Eukaryota</taxon>
        <taxon>Metazoa</taxon>
        <taxon>Ecdysozoa</taxon>
        <taxon>Arthropoda</taxon>
        <taxon>Hexapoda</taxon>
        <taxon>Insecta</taxon>
        <taxon>Pterygota</taxon>
        <taxon>Neoptera</taxon>
        <taxon>Endopterygota</taxon>
        <taxon>Coleoptera</taxon>
        <taxon>Polyphaga</taxon>
        <taxon>Cucujiformia</taxon>
        <taxon>Chrysomeloidea</taxon>
        <taxon>Chrysomelidae</taxon>
        <taxon>Bruchinae</taxon>
        <taxon>Bruchini</taxon>
        <taxon>Acanthoscelides</taxon>
    </lineage>
</organism>
<dbReference type="CDD" id="cd16030">
    <property type="entry name" value="iduronate-2-sulfatase"/>
    <property type="match status" value="1"/>
</dbReference>
<dbReference type="AlphaFoldDB" id="A0A9P0JQ39"/>
<evidence type="ECO:0000256" key="2">
    <source>
        <dbReference type="ARBA" id="ARBA00008779"/>
    </source>
</evidence>
<dbReference type="SUPFAM" id="SSF53649">
    <property type="entry name" value="Alkaline phosphatase-like"/>
    <property type="match status" value="1"/>
</dbReference>
<dbReference type="InterPro" id="IPR017850">
    <property type="entry name" value="Alkaline_phosphatase_core_sf"/>
</dbReference>
<protein>
    <recommendedName>
        <fullName evidence="8">Sulfatase N-terminal domain-containing protein</fullName>
    </recommendedName>
</protein>
<keyword evidence="6" id="KW-0106">Calcium</keyword>
<dbReference type="PANTHER" id="PTHR45953:SF1">
    <property type="entry name" value="IDURONATE 2-SULFATASE"/>
    <property type="match status" value="1"/>
</dbReference>
<evidence type="ECO:0000256" key="5">
    <source>
        <dbReference type="ARBA" id="ARBA00022801"/>
    </source>
</evidence>
<keyword evidence="10" id="KW-1185">Reference proteome</keyword>
<feature type="signal peptide" evidence="7">
    <location>
        <begin position="1"/>
        <end position="20"/>
    </location>
</feature>
<evidence type="ECO:0000256" key="6">
    <source>
        <dbReference type="ARBA" id="ARBA00022837"/>
    </source>
</evidence>
<comment type="caution">
    <text evidence="9">The sequence shown here is derived from an EMBL/GenBank/DDBJ whole genome shotgun (WGS) entry which is preliminary data.</text>
</comment>
<sequence>MPPITVVIFLLLVKLELGNCAKPNVLLIIVDDLKPSLRCFGDRNAYTPNIDRLSEKSFVFRNVFAQQALCAPSRNSLLTSRRPNSLHLYDFYSYWRSTVGNFTTIPQYFRENGYHTYSIGKVFHPGKSSNFTDDYPYSWSTPTFHPKTEQFMNSPVCVDQNGSLVKNLICPVIIESQPDGTLPDIESLNEAVRYLEYRRNATKPYFLAVGFHKPHVPFKFPFKYLDYHPIKNVSLPTNKDRPSSLPLVAWNPWTDIRLRHDIELLNVSFPFGPMPDHMSRKIIQAYNAATTYVDDLIGQLLVHVDPNTIVILTADHGWSRGEHGEFSKFSNYDEATKVPLIIHVPGLSTGEIISDALVELVDLFPTLVDLTQVAESLPICSKLVDEIACTEGRSLAPYMACKKMGKVARQKSAVFTQYPRPGVQPTLHPNSDKPHLKDIKIMGYSIRTNAYRYTEWVKFDPQTYKPNWKKVYAKELYSHIFDKKEDLNLAERPEMEDVMKHLHRRLKLGWRHA</sequence>
<gene>
    <name evidence="9" type="ORF">ACAOBT_LOCUS2877</name>
</gene>
<name>A0A9P0JQ39_ACAOB</name>
<dbReference type="Proteomes" id="UP001152888">
    <property type="component" value="Unassembled WGS sequence"/>
</dbReference>
<dbReference type="OrthoDB" id="96314at2759"/>
<feature type="chain" id="PRO_5040195443" description="Sulfatase N-terminal domain-containing protein" evidence="7">
    <location>
        <begin position="21"/>
        <end position="513"/>
    </location>
</feature>
<reference evidence="9" key="1">
    <citation type="submission" date="2022-03" db="EMBL/GenBank/DDBJ databases">
        <authorList>
            <person name="Sayadi A."/>
        </authorList>
    </citation>
    <scope>NUCLEOTIDE SEQUENCE</scope>
</reference>
<evidence type="ECO:0000259" key="8">
    <source>
        <dbReference type="Pfam" id="PF00884"/>
    </source>
</evidence>
<dbReference type="PROSITE" id="PS00149">
    <property type="entry name" value="SULFATASE_2"/>
    <property type="match status" value="1"/>
</dbReference>
<proteinExistence type="inferred from homology"/>
<dbReference type="GO" id="GO:0004423">
    <property type="term" value="F:iduronate-2-sulfatase activity"/>
    <property type="evidence" value="ECO:0007669"/>
    <property type="project" value="InterPro"/>
</dbReference>
<dbReference type="GO" id="GO:0046872">
    <property type="term" value="F:metal ion binding"/>
    <property type="evidence" value="ECO:0007669"/>
    <property type="project" value="UniProtKB-KW"/>
</dbReference>
<evidence type="ECO:0000256" key="4">
    <source>
        <dbReference type="ARBA" id="ARBA00022729"/>
    </source>
</evidence>
<dbReference type="EMBL" id="CAKOFQ010006679">
    <property type="protein sequence ID" value="CAH1958841.1"/>
    <property type="molecule type" value="Genomic_DNA"/>
</dbReference>
<accession>A0A9P0JQ39</accession>
<evidence type="ECO:0000313" key="10">
    <source>
        <dbReference type="Proteomes" id="UP001152888"/>
    </source>
</evidence>